<organism evidence="1 2">
    <name type="scientific">Diaphorina citri</name>
    <name type="common">Asian citrus psyllid</name>
    <dbReference type="NCBI Taxonomy" id="121845"/>
    <lineage>
        <taxon>Eukaryota</taxon>
        <taxon>Metazoa</taxon>
        <taxon>Ecdysozoa</taxon>
        <taxon>Arthropoda</taxon>
        <taxon>Hexapoda</taxon>
        <taxon>Insecta</taxon>
        <taxon>Pterygota</taxon>
        <taxon>Neoptera</taxon>
        <taxon>Paraneoptera</taxon>
        <taxon>Hemiptera</taxon>
        <taxon>Sternorrhyncha</taxon>
        <taxon>Psylloidea</taxon>
        <taxon>Psyllidae</taxon>
        <taxon>Diaphorininae</taxon>
        <taxon>Diaphorina</taxon>
    </lineage>
</organism>
<name>A0A1S3DTE9_DIACI</name>
<reference evidence="2" key="1">
    <citation type="submission" date="2025-08" db="UniProtKB">
        <authorList>
            <consortium name="RefSeq"/>
        </authorList>
    </citation>
    <scope>IDENTIFICATION</scope>
</reference>
<dbReference type="AlphaFoldDB" id="A0A1S3DTE9"/>
<dbReference type="GeneID" id="103524394"/>
<accession>A0A1S3DTE9</accession>
<dbReference type="Proteomes" id="UP000079169">
    <property type="component" value="Unplaced"/>
</dbReference>
<dbReference type="KEGG" id="dci:103524394"/>
<proteinExistence type="predicted"/>
<dbReference type="RefSeq" id="XP_008487629.1">
    <property type="nucleotide sequence ID" value="XM_008489407.2"/>
</dbReference>
<sequence>MKTCKHIRSSKYGKTFFCKECNLTLCKNCVHEYLSLKQCVTCGLTFNKDDLNATNCTRCKRCPLCKLVVTMPNEEGGDSAEVKPKVLRRCHGCKAKFGGYLLSETVHRNILKVRNLIEHYSSHEFRGSGDHNLVNYWSCQVPSHLAVSEAQEVTSLDNCVEFICRSEFDINCSAPPKQRMQMPCQQYQLTCQLAPVPLLLQPRYTYYCKRCHNMVLTTSS</sequence>
<evidence type="ECO:0000313" key="2">
    <source>
        <dbReference type="RefSeq" id="XP_008487629.1"/>
    </source>
</evidence>
<dbReference type="PaxDb" id="121845-A0A1S3DTE9"/>
<evidence type="ECO:0000313" key="1">
    <source>
        <dbReference type="Proteomes" id="UP000079169"/>
    </source>
</evidence>
<gene>
    <name evidence="2" type="primary">LOC103524394</name>
</gene>
<protein>
    <submittedName>
        <fullName evidence="2">Uncharacterized protein LOC103524394</fullName>
    </submittedName>
</protein>
<keyword evidence="1" id="KW-1185">Reference proteome</keyword>